<dbReference type="EMBL" id="SRYA01000011">
    <property type="protein sequence ID" value="TGY96952.1"/>
    <property type="molecule type" value="Genomic_DNA"/>
</dbReference>
<gene>
    <name evidence="1" type="ORF">E5329_06940</name>
</gene>
<proteinExistence type="predicted"/>
<keyword evidence="2" id="KW-1185">Reference proteome</keyword>
<keyword evidence="1" id="KW-0808">Transferase</keyword>
<evidence type="ECO:0000313" key="1">
    <source>
        <dbReference type="EMBL" id="TGY96952.1"/>
    </source>
</evidence>
<reference evidence="1" key="1">
    <citation type="submission" date="2019-04" db="EMBL/GenBank/DDBJ databases">
        <title>Microbes associate with the intestines of laboratory mice.</title>
        <authorList>
            <person name="Navarre W."/>
            <person name="Wong E."/>
            <person name="Huang K."/>
            <person name="Tropini C."/>
            <person name="Ng K."/>
            <person name="Yu B."/>
        </authorList>
    </citation>
    <scope>NUCLEOTIDE SEQUENCE</scope>
    <source>
        <strain evidence="1">NM01_1-7b</strain>
    </source>
</reference>
<comment type="caution">
    <text evidence="1">The sequence shown here is derived from an EMBL/GenBank/DDBJ whole genome shotgun (WGS) entry which is preliminary data.</text>
</comment>
<sequence length="190" mass="21220">MKLLEEKIRQDGKAVNEHILKVDSFINHQVDPALMQDMGREIADHFRSRGITKVATIESSGISPALMTAFALEVPMVILKKQPSKILNQDLYQTVVTSFTKETNYELTLSKKYITAEDHVLLVDDFLANGEAATAAIRLIRMSHATIAGLGVLIEKSFQPGREKLKSQGIEVYALARIGKMAENYIEFID</sequence>
<organism evidence="1 2">
    <name type="scientific">Petralouisia muris</name>
    <dbReference type="NCBI Taxonomy" id="3032872"/>
    <lineage>
        <taxon>Bacteria</taxon>
        <taxon>Bacillati</taxon>
        <taxon>Bacillota</taxon>
        <taxon>Clostridia</taxon>
        <taxon>Lachnospirales</taxon>
        <taxon>Lachnospiraceae</taxon>
        <taxon>Petralouisia</taxon>
    </lineage>
</organism>
<dbReference type="Proteomes" id="UP000304953">
    <property type="component" value="Unassembled WGS sequence"/>
</dbReference>
<protein>
    <submittedName>
        <fullName evidence="1">Xanthine phosphoribosyltransferase</fullName>
        <ecNumber evidence="1">2.4.2.22</ecNumber>
    </submittedName>
</protein>
<name>A0AC61RYP0_9FIRM</name>
<evidence type="ECO:0000313" key="2">
    <source>
        <dbReference type="Proteomes" id="UP000304953"/>
    </source>
</evidence>
<keyword evidence="1" id="KW-0328">Glycosyltransferase</keyword>
<dbReference type="EC" id="2.4.2.22" evidence="1"/>
<accession>A0AC61RYP0</accession>